<reference evidence="2" key="1">
    <citation type="journal article" date="2015" name="Nature">
        <title>Complex archaea that bridge the gap between prokaryotes and eukaryotes.</title>
        <authorList>
            <person name="Spang A."/>
            <person name="Saw J.H."/>
            <person name="Jorgensen S.L."/>
            <person name="Zaremba-Niedzwiedzka K."/>
            <person name="Martijn J."/>
            <person name="Lind A.E."/>
            <person name="van Eijk R."/>
            <person name="Schleper C."/>
            <person name="Guy L."/>
            <person name="Ettema T.J."/>
        </authorList>
    </citation>
    <scope>NUCLEOTIDE SEQUENCE</scope>
</reference>
<dbReference type="AlphaFoldDB" id="A0A0F9GS25"/>
<comment type="caution">
    <text evidence="2">The sequence shown here is derived from an EMBL/GenBank/DDBJ whole genome shotgun (WGS) entry which is preliminary data.</text>
</comment>
<protein>
    <submittedName>
        <fullName evidence="2">Uncharacterized protein</fullName>
    </submittedName>
</protein>
<organism evidence="2">
    <name type="scientific">marine sediment metagenome</name>
    <dbReference type="NCBI Taxonomy" id="412755"/>
    <lineage>
        <taxon>unclassified sequences</taxon>
        <taxon>metagenomes</taxon>
        <taxon>ecological metagenomes</taxon>
    </lineage>
</organism>
<accession>A0A0F9GS25</accession>
<feature type="transmembrane region" description="Helical" evidence="1">
    <location>
        <begin position="56"/>
        <end position="74"/>
    </location>
</feature>
<keyword evidence="1" id="KW-1133">Transmembrane helix</keyword>
<gene>
    <name evidence="2" type="ORF">LCGC14_2150460</name>
</gene>
<dbReference type="EMBL" id="LAZR01027385">
    <property type="protein sequence ID" value="KKL65892.1"/>
    <property type="molecule type" value="Genomic_DNA"/>
</dbReference>
<keyword evidence="1" id="KW-0812">Transmembrane</keyword>
<evidence type="ECO:0000256" key="1">
    <source>
        <dbReference type="SAM" id="Phobius"/>
    </source>
</evidence>
<name>A0A0F9GS25_9ZZZZ</name>
<proteinExistence type="predicted"/>
<evidence type="ECO:0000313" key="2">
    <source>
        <dbReference type="EMBL" id="KKL65892.1"/>
    </source>
</evidence>
<keyword evidence="1" id="KW-0472">Membrane</keyword>
<sequence>MTRTDDVQVDAEHRLGRLQSRKVEKWRATQRLAGSYILGGVAAWKLLTYPDGGSDWILGMWVAVALLAFGLASFDQVLKALKR</sequence>